<gene>
    <name evidence="1" type="ORF">VDBG_01867</name>
</gene>
<dbReference type="STRING" id="526221.C9SBM4"/>
<keyword evidence="2" id="KW-1185">Reference proteome</keyword>
<protein>
    <submittedName>
        <fullName evidence="1">Protein kinase domain-containing protein</fullName>
    </submittedName>
</protein>
<dbReference type="Gene3D" id="1.10.510.10">
    <property type="entry name" value="Transferase(Phosphotransferase) domain 1"/>
    <property type="match status" value="1"/>
</dbReference>
<dbReference type="GeneID" id="9535304"/>
<dbReference type="RefSeq" id="XP_003007679.1">
    <property type="nucleotide sequence ID" value="XM_003007633.1"/>
</dbReference>
<evidence type="ECO:0000313" key="2">
    <source>
        <dbReference type="Proteomes" id="UP000008698"/>
    </source>
</evidence>
<keyword evidence="1" id="KW-0418">Kinase</keyword>
<sequence length="132" mass="15733">MPLVDGILTPQDEITAQQVHLQGLLPSEWRDRWDQRAKWFDQTGRPLSNDCDIWPWDRRFEQWIQEPRESCSMEVVTDEEQVARFEFEMLKRMLAWRPGERPSVEGVLRMPWMTKWALPAYEESLGSLAKDL</sequence>
<dbReference type="KEGG" id="val:VDBG_01867"/>
<dbReference type="SUPFAM" id="SSF56112">
    <property type="entry name" value="Protein kinase-like (PK-like)"/>
    <property type="match status" value="1"/>
</dbReference>
<dbReference type="HOGENOM" id="CLU_000288_81_2_1"/>
<name>C9SBM4_VERA1</name>
<dbReference type="EMBL" id="DS985215">
    <property type="protein sequence ID" value="EEY15758.1"/>
    <property type="molecule type" value="Genomic_DNA"/>
</dbReference>
<keyword evidence="1" id="KW-0808">Transferase</keyword>
<reference evidence="2" key="1">
    <citation type="journal article" date="2011" name="PLoS Pathog.">
        <title>Comparative genomics yields insights into niche adaptation of plant vascular wilt pathogens.</title>
        <authorList>
            <person name="Klosterman S.J."/>
            <person name="Subbarao K.V."/>
            <person name="Kang S."/>
            <person name="Veronese P."/>
            <person name="Gold S.E."/>
            <person name="Thomma B.P.H.J."/>
            <person name="Chen Z."/>
            <person name="Henrissat B."/>
            <person name="Lee Y.-H."/>
            <person name="Park J."/>
            <person name="Garcia-Pedrajas M.D."/>
            <person name="Barbara D.J."/>
            <person name="Anchieta A."/>
            <person name="de Jonge R."/>
            <person name="Santhanam P."/>
            <person name="Maruthachalam K."/>
            <person name="Atallah Z."/>
            <person name="Amyotte S.G."/>
            <person name="Paz Z."/>
            <person name="Inderbitzin P."/>
            <person name="Hayes R.J."/>
            <person name="Heiman D.I."/>
            <person name="Young S."/>
            <person name="Zeng Q."/>
            <person name="Engels R."/>
            <person name="Galagan J."/>
            <person name="Cuomo C.A."/>
            <person name="Dobinson K.F."/>
            <person name="Ma L.-J."/>
        </authorList>
    </citation>
    <scope>NUCLEOTIDE SEQUENCE [LARGE SCALE GENOMIC DNA]</scope>
    <source>
        <strain evidence="2">VaMs.102 / ATCC MYA-4576 / FGSC 10136</strain>
    </source>
</reference>
<proteinExistence type="predicted"/>
<evidence type="ECO:0000313" key="1">
    <source>
        <dbReference type="EMBL" id="EEY15758.1"/>
    </source>
</evidence>
<dbReference type="Proteomes" id="UP000008698">
    <property type="component" value="Unassembled WGS sequence"/>
</dbReference>
<dbReference type="eggNOG" id="KOG1290">
    <property type="taxonomic scope" value="Eukaryota"/>
</dbReference>
<dbReference type="GO" id="GO:0016301">
    <property type="term" value="F:kinase activity"/>
    <property type="evidence" value="ECO:0007669"/>
    <property type="project" value="UniProtKB-KW"/>
</dbReference>
<dbReference type="AlphaFoldDB" id="C9SBM4"/>
<dbReference type="InterPro" id="IPR011009">
    <property type="entry name" value="Kinase-like_dom_sf"/>
</dbReference>
<organism evidence="2">
    <name type="scientific">Verticillium alfalfae (strain VaMs.102 / ATCC MYA-4576 / FGSC 10136)</name>
    <name type="common">Verticillium wilt of alfalfa</name>
    <name type="synonym">Verticillium albo-atrum</name>
    <dbReference type="NCBI Taxonomy" id="526221"/>
    <lineage>
        <taxon>Eukaryota</taxon>
        <taxon>Fungi</taxon>
        <taxon>Dikarya</taxon>
        <taxon>Ascomycota</taxon>
        <taxon>Pezizomycotina</taxon>
        <taxon>Sordariomycetes</taxon>
        <taxon>Hypocreomycetidae</taxon>
        <taxon>Glomerellales</taxon>
        <taxon>Plectosphaerellaceae</taxon>
        <taxon>Verticillium</taxon>
    </lineage>
</organism>
<dbReference type="OrthoDB" id="5979581at2759"/>
<accession>C9SBM4</accession>
<dbReference type="OMA" id="RWDARHE"/>